<keyword evidence="4 6" id="KW-0689">Ribosomal protein</keyword>
<evidence type="ECO:0000256" key="2">
    <source>
        <dbReference type="ARBA" id="ARBA00022730"/>
    </source>
</evidence>
<keyword evidence="3 6" id="KW-0694">RNA-binding</keyword>
<organism evidence="7">
    <name type="scientific">Ignisphaera aggregans</name>
    <dbReference type="NCBI Taxonomy" id="334771"/>
    <lineage>
        <taxon>Archaea</taxon>
        <taxon>Thermoproteota</taxon>
        <taxon>Thermoprotei</taxon>
        <taxon>Desulfurococcales</taxon>
        <taxon>Desulfurococcaceae</taxon>
        <taxon>Ignisphaera</taxon>
    </lineage>
</organism>
<dbReference type="AlphaFoldDB" id="A0A7J3QE59"/>
<dbReference type="GO" id="GO:0003735">
    <property type="term" value="F:structural constituent of ribosome"/>
    <property type="evidence" value="ECO:0007669"/>
    <property type="project" value="InterPro"/>
</dbReference>
<protein>
    <recommendedName>
        <fullName evidence="6">Large ribosomal subunit protein uL18</fullName>
    </recommendedName>
</protein>
<name>A0A7J3QE59_9CREN</name>
<keyword evidence="5 6" id="KW-0687">Ribonucleoprotein</keyword>
<comment type="subunit">
    <text evidence="6">Part of the 50S ribosomal subunit. Contacts the 5S and 23S rRNAs.</text>
</comment>
<dbReference type="Pfam" id="PF17144">
    <property type="entry name" value="Ribosomal_L5e"/>
    <property type="match status" value="2"/>
</dbReference>
<dbReference type="InterPro" id="IPR057268">
    <property type="entry name" value="Ribosomal_L18"/>
</dbReference>
<dbReference type="GO" id="GO:0000027">
    <property type="term" value="P:ribosomal large subunit assembly"/>
    <property type="evidence" value="ECO:0007669"/>
    <property type="project" value="TreeGrafter"/>
</dbReference>
<sequence length="216" mass="24554">MAHGANYRVPKRRRREGKTDYYKRYIMVKNRQFRVVIRKTNRYISVQFVYPTPIGDYTIVSAHSRELVKLFNWMGGSKNTPAAYLTGLLAGIRAKKLGIVNAVPDIGLHRPVKGSKIFAAIKGVIDAGINIPCSDDVIPSEDRIKGAVIAEYAKNLSEKNPELFTRQFSELLRKGFDPRNIVEHFEQLRNLIIKTYENIPESSYSAEIISLLTQGR</sequence>
<dbReference type="CDD" id="cd00432">
    <property type="entry name" value="Ribosomal_L18_L5e"/>
    <property type="match status" value="1"/>
</dbReference>
<dbReference type="GO" id="GO:0006412">
    <property type="term" value="P:translation"/>
    <property type="evidence" value="ECO:0007669"/>
    <property type="project" value="UniProtKB-UniRule"/>
</dbReference>
<dbReference type="Gene3D" id="3.30.420.100">
    <property type="match status" value="1"/>
</dbReference>
<evidence type="ECO:0000256" key="5">
    <source>
        <dbReference type="ARBA" id="ARBA00023274"/>
    </source>
</evidence>
<dbReference type="SUPFAM" id="SSF53137">
    <property type="entry name" value="Translational machinery components"/>
    <property type="match status" value="1"/>
</dbReference>
<dbReference type="InterPro" id="IPR005485">
    <property type="entry name" value="Rbsml_uL18_euk_arch"/>
</dbReference>
<proteinExistence type="inferred from homology"/>
<reference evidence="7" key="1">
    <citation type="journal article" date="2020" name="mSystems">
        <title>Genome- and Community-Level Interaction Insights into Carbon Utilization and Element Cycling Functions of Hydrothermarchaeota in Hydrothermal Sediment.</title>
        <authorList>
            <person name="Zhou Z."/>
            <person name="Liu Y."/>
            <person name="Xu W."/>
            <person name="Pan J."/>
            <person name="Luo Z.H."/>
            <person name="Li M."/>
        </authorList>
    </citation>
    <scope>NUCLEOTIDE SEQUENCE [LARGE SCALE GENOMIC DNA]</scope>
    <source>
        <strain evidence="7">SpSt-721</strain>
    </source>
</reference>
<comment type="similarity">
    <text evidence="1 6">Belongs to the universal ribosomal protein uL18 family.</text>
</comment>
<dbReference type="NCBIfam" id="NF006342">
    <property type="entry name" value="PRK08569.1"/>
    <property type="match status" value="1"/>
</dbReference>
<gene>
    <name evidence="6" type="primary">rpl18</name>
    <name evidence="7" type="ORF">ENV02_01090</name>
</gene>
<evidence type="ECO:0000313" key="7">
    <source>
        <dbReference type="EMBL" id="HGV66398.1"/>
    </source>
</evidence>
<dbReference type="PANTHER" id="PTHR23410">
    <property type="entry name" value="RIBOSOMAL PROTEIN L5-RELATED"/>
    <property type="match status" value="1"/>
</dbReference>
<comment type="function">
    <text evidence="6">This is one of the proteins that bind and probably mediate the attachment of the 5S RNA into the large ribosomal subunit, where it forms part of the central protuberance.</text>
</comment>
<dbReference type="PANTHER" id="PTHR23410:SF12">
    <property type="entry name" value="LARGE RIBOSOMAL SUBUNIT PROTEIN UL18"/>
    <property type="match status" value="1"/>
</dbReference>
<evidence type="ECO:0000256" key="6">
    <source>
        <dbReference type="HAMAP-Rule" id="MF_01337"/>
    </source>
</evidence>
<accession>A0A7J3QE59</accession>
<evidence type="ECO:0000256" key="4">
    <source>
        <dbReference type="ARBA" id="ARBA00022980"/>
    </source>
</evidence>
<dbReference type="GO" id="GO:0008097">
    <property type="term" value="F:5S rRNA binding"/>
    <property type="evidence" value="ECO:0007669"/>
    <property type="project" value="InterPro"/>
</dbReference>
<dbReference type="EMBL" id="DTET01000057">
    <property type="protein sequence ID" value="HGV66398.1"/>
    <property type="molecule type" value="Genomic_DNA"/>
</dbReference>
<keyword evidence="2 6" id="KW-0699">rRNA-binding</keyword>
<comment type="caution">
    <text evidence="7">The sequence shown here is derived from an EMBL/GenBank/DDBJ whole genome shotgun (WGS) entry which is preliminary data.</text>
</comment>
<dbReference type="GO" id="GO:0022625">
    <property type="term" value="C:cytosolic large ribosomal subunit"/>
    <property type="evidence" value="ECO:0007669"/>
    <property type="project" value="TreeGrafter"/>
</dbReference>
<evidence type="ECO:0000256" key="1">
    <source>
        <dbReference type="ARBA" id="ARBA00007116"/>
    </source>
</evidence>
<evidence type="ECO:0000256" key="3">
    <source>
        <dbReference type="ARBA" id="ARBA00022884"/>
    </source>
</evidence>
<dbReference type="HAMAP" id="MF_01337_A">
    <property type="entry name" value="Ribosomal_uL18_A"/>
    <property type="match status" value="1"/>
</dbReference>
<dbReference type="InterPro" id="IPR057267">
    <property type="entry name" value="Rbsml_uL18_arch"/>
</dbReference>